<dbReference type="GO" id="GO:0007010">
    <property type="term" value="P:cytoskeleton organization"/>
    <property type="evidence" value="ECO:0007669"/>
    <property type="project" value="TreeGrafter"/>
</dbReference>
<dbReference type="SUPFAM" id="SSF48350">
    <property type="entry name" value="GTPase activation domain, GAP"/>
    <property type="match status" value="1"/>
</dbReference>
<keyword evidence="1" id="KW-0175">Coiled coil</keyword>
<dbReference type="Pfam" id="PF00610">
    <property type="entry name" value="DEP"/>
    <property type="match status" value="1"/>
</dbReference>
<dbReference type="PANTHER" id="PTHR23065:SF17">
    <property type="entry name" value="RHO-GTPASE-ACTIVATING PROTEIN RGD2"/>
    <property type="match status" value="1"/>
</dbReference>
<evidence type="ECO:0000256" key="1">
    <source>
        <dbReference type="PROSITE-ProRule" id="PRU01077"/>
    </source>
</evidence>
<dbReference type="InterPro" id="IPR000198">
    <property type="entry name" value="RhoGAP_dom"/>
</dbReference>
<dbReference type="OrthoDB" id="2155291at2759"/>
<dbReference type="GO" id="GO:0005737">
    <property type="term" value="C:cytoplasm"/>
    <property type="evidence" value="ECO:0007669"/>
    <property type="project" value="TreeGrafter"/>
</dbReference>
<dbReference type="Gene3D" id="1.20.1270.60">
    <property type="entry name" value="Arfaptin homology (AH) domain/BAR domain"/>
    <property type="match status" value="2"/>
</dbReference>
<evidence type="ECO:0000259" key="4">
    <source>
        <dbReference type="PROSITE" id="PS50238"/>
    </source>
</evidence>
<keyword evidence="7" id="KW-1185">Reference proteome</keyword>
<name>A0A5N6KNU0_9ROSI</name>
<feature type="domain" description="DEP" evidence="3">
    <location>
        <begin position="235"/>
        <end position="303"/>
    </location>
</feature>
<dbReference type="FunFam" id="1.20.1270.60:FF:000050">
    <property type="entry name" value="RhoGAP and Fes/CIP4 domain protein"/>
    <property type="match status" value="1"/>
</dbReference>
<comment type="caution">
    <text evidence="6">The sequence shown here is derived from an EMBL/GenBank/DDBJ whole genome shotgun (WGS) entry which is preliminary data.</text>
</comment>
<dbReference type="InterPro" id="IPR000591">
    <property type="entry name" value="DEP_dom"/>
</dbReference>
<dbReference type="EMBL" id="VIBQ01000009">
    <property type="protein sequence ID" value="KAB8336931.1"/>
    <property type="molecule type" value="Genomic_DNA"/>
</dbReference>
<evidence type="ECO:0000259" key="5">
    <source>
        <dbReference type="PROSITE" id="PS51741"/>
    </source>
</evidence>
<dbReference type="Gene3D" id="1.10.555.10">
    <property type="entry name" value="Rho GTPase activation protein"/>
    <property type="match status" value="1"/>
</dbReference>
<dbReference type="PROSITE" id="PS50186">
    <property type="entry name" value="DEP"/>
    <property type="match status" value="1"/>
</dbReference>
<dbReference type="Pfam" id="PF00620">
    <property type="entry name" value="RhoGAP"/>
    <property type="match status" value="1"/>
</dbReference>
<dbReference type="GO" id="GO:0007264">
    <property type="term" value="P:small GTPase-mediated signal transduction"/>
    <property type="evidence" value="ECO:0007669"/>
    <property type="project" value="TreeGrafter"/>
</dbReference>
<feature type="region of interest" description="Disordered" evidence="2">
    <location>
        <begin position="164"/>
        <end position="194"/>
    </location>
</feature>
<dbReference type="Pfam" id="PF00611">
    <property type="entry name" value="FCH"/>
    <property type="match status" value="1"/>
</dbReference>
<feature type="compositionally biased region" description="Basic and acidic residues" evidence="2">
    <location>
        <begin position="743"/>
        <end position="754"/>
    </location>
</feature>
<feature type="compositionally biased region" description="Basic and acidic residues" evidence="2">
    <location>
        <begin position="719"/>
        <end position="731"/>
    </location>
</feature>
<dbReference type="FunFam" id="1.10.555.10:FF:000044">
    <property type="entry name" value="Rho-gtpase-activating protein 8"/>
    <property type="match status" value="1"/>
</dbReference>
<dbReference type="InterPro" id="IPR027267">
    <property type="entry name" value="AH/BAR_dom_sf"/>
</dbReference>
<dbReference type="CDD" id="cd04399">
    <property type="entry name" value="RhoGAP_fRGD2"/>
    <property type="match status" value="1"/>
</dbReference>
<organism evidence="6 7">
    <name type="scientific">Carpinus fangiana</name>
    <dbReference type="NCBI Taxonomy" id="176857"/>
    <lineage>
        <taxon>Eukaryota</taxon>
        <taxon>Viridiplantae</taxon>
        <taxon>Streptophyta</taxon>
        <taxon>Embryophyta</taxon>
        <taxon>Tracheophyta</taxon>
        <taxon>Spermatophyta</taxon>
        <taxon>Magnoliopsida</taxon>
        <taxon>eudicotyledons</taxon>
        <taxon>Gunneridae</taxon>
        <taxon>Pentapetalae</taxon>
        <taxon>rosids</taxon>
        <taxon>fabids</taxon>
        <taxon>Fagales</taxon>
        <taxon>Betulaceae</taxon>
        <taxon>Carpinus</taxon>
    </lineage>
</organism>
<evidence type="ECO:0000256" key="2">
    <source>
        <dbReference type="SAM" id="MobiDB-lite"/>
    </source>
</evidence>
<feature type="domain" description="F-BAR" evidence="5">
    <location>
        <begin position="1"/>
        <end position="438"/>
    </location>
</feature>
<dbReference type="Proteomes" id="UP000327013">
    <property type="component" value="Unassembled WGS sequence"/>
</dbReference>
<dbReference type="GO" id="GO:0005886">
    <property type="term" value="C:plasma membrane"/>
    <property type="evidence" value="ECO:0007669"/>
    <property type="project" value="TreeGrafter"/>
</dbReference>
<feature type="region of interest" description="Disordered" evidence="2">
    <location>
        <begin position="707"/>
        <end position="961"/>
    </location>
</feature>
<dbReference type="SMART" id="SM00324">
    <property type="entry name" value="RhoGAP"/>
    <property type="match status" value="1"/>
</dbReference>
<gene>
    <name evidence="6" type="ORF">FH972_021236</name>
</gene>
<dbReference type="PANTHER" id="PTHR23065">
    <property type="entry name" value="PROLINE-SERINE-THREONINE PHOSPHATASE INTERACTING PROTEIN 1"/>
    <property type="match status" value="1"/>
</dbReference>
<evidence type="ECO:0000313" key="6">
    <source>
        <dbReference type="EMBL" id="KAB8336931.1"/>
    </source>
</evidence>
<dbReference type="SUPFAM" id="SSF46785">
    <property type="entry name" value="Winged helix' DNA-binding domain"/>
    <property type="match status" value="1"/>
</dbReference>
<dbReference type="InterPro" id="IPR031160">
    <property type="entry name" value="F_BAR_dom"/>
</dbReference>
<protein>
    <recommendedName>
        <fullName evidence="8">Rho-GAP domain-containing protein</fullName>
    </recommendedName>
</protein>
<sequence length="961" mass="107018">MAHFQDAFWSTDYAGGLGVLFAKLQQGVKENEQVLTVARMRADAEELYGQHMGDIAPATDRITDGFSRDDGASVRKAYDGIRTEMEESALKHRKIASNIRELVVYPFGRWCDQHAARVQNSQDDLQARIKSHDKQADQVRRLRSLYYNKCRLVEDLEEEDKLAFKEPAADTTSTTSSPKQQTPTVKIQEPDPIDDPEPVEIGDVVYAPDQLKKILSHMLESIPLGEHKVPILGLYQNVSTGAEIVEYIQKYMNGANMAYAEKVGQDLIANGFLRLIGNVGTTFANSTRMKYQWRPKAFQITGLPENRKGGLQRSGTILSMDGIDSPLYDSAREYLTAWNPLNNPHPNETPGQKLRREAYESDERYKIAVKKLDTIRCALEEAMMEHLKFMERCELDRLRAIKSVVLDFSGAISNVIPSLQSTIDKMMLFQETVQPLSDLRYMLENYRTGPFAPKVPIYENYYNSVDDQTFGVELEARARADKKRVPLIITSILTYLDSQYPLLDNDEARRLIWIHDVPLAATHRLRSEINDGKPISNEVFERHEVPVVAAALKLYLLELPDPLVSSTLYEVIKTIYSSTSTSTADSDSIGIDAASTRVSVLQGTLSQLRLSNIASLDGITTHFARLIELTSADEEYVAKLAQTFAPCVLRPRNESALSFEEKYNQRFFRDLLEFKDPIFKELKRNAAQNAQNSGLNHSASVARAMTTIGPRPRATSSDESNRRANMEERNRAIAKASSRASSPHRDGHQRDSGEKQSSSPLVSDGRRRRDSSRGPPEVTRFPVATPRGHRHASTNSASLGVPISAESSPVAARDRASTLGKQSETVNGDSSTSANTAPARESTKSPPVSNGMSATYMPTRPDSAAAHRAAIEQAQRAAQSAEDSASELIQETERMEKRASMRRSLSRPISGHSVDRKKDALHGRMSSLRNFEDGTVKSTPAVAGEGERPKGVELVDRPMDD</sequence>
<dbReference type="SMART" id="SM00055">
    <property type="entry name" value="FCH"/>
    <property type="match status" value="1"/>
</dbReference>
<feature type="compositionally biased region" description="Basic and acidic residues" evidence="2">
    <location>
        <begin position="945"/>
        <end position="961"/>
    </location>
</feature>
<dbReference type="AlphaFoldDB" id="A0A5N6KNU0"/>
<reference evidence="6 7" key="1">
    <citation type="submission" date="2019-06" db="EMBL/GenBank/DDBJ databases">
        <title>A chromosomal-level reference genome of Carpinus fangiana (Coryloideae, Betulaceae).</title>
        <authorList>
            <person name="Yang X."/>
            <person name="Wang Z."/>
            <person name="Zhang L."/>
            <person name="Hao G."/>
            <person name="Liu J."/>
            <person name="Yang Y."/>
        </authorList>
    </citation>
    <scope>NUCLEOTIDE SEQUENCE [LARGE SCALE GENOMIC DNA]</scope>
    <source>
        <strain evidence="6">Cfa_2016G</strain>
        <tissue evidence="6">Leaf</tissue>
    </source>
</reference>
<feature type="domain" description="Rho-GAP" evidence="4">
    <location>
        <begin position="472"/>
        <end position="679"/>
    </location>
</feature>
<dbReference type="GO" id="GO:0005096">
    <property type="term" value="F:GTPase activator activity"/>
    <property type="evidence" value="ECO:0007669"/>
    <property type="project" value="TreeGrafter"/>
</dbReference>
<dbReference type="InterPro" id="IPR036390">
    <property type="entry name" value="WH_DNA-bd_sf"/>
</dbReference>
<proteinExistence type="predicted"/>
<feature type="compositionally biased region" description="Polar residues" evidence="2">
    <location>
        <begin position="819"/>
        <end position="836"/>
    </location>
</feature>
<feature type="compositionally biased region" description="Low complexity" evidence="2">
    <location>
        <begin position="171"/>
        <end position="184"/>
    </location>
</feature>
<feature type="compositionally biased region" description="Low complexity" evidence="2">
    <location>
        <begin position="863"/>
        <end position="887"/>
    </location>
</feature>
<feature type="compositionally biased region" description="Polar residues" evidence="2">
    <location>
        <begin position="844"/>
        <end position="853"/>
    </location>
</feature>
<feature type="compositionally biased region" description="Basic and acidic residues" evidence="2">
    <location>
        <begin position="913"/>
        <end position="922"/>
    </location>
</feature>
<accession>A0A5N6KNU0</accession>
<evidence type="ECO:0008006" key="8">
    <source>
        <dbReference type="Google" id="ProtNLM"/>
    </source>
</evidence>
<dbReference type="SUPFAM" id="SSF103657">
    <property type="entry name" value="BAR/IMD domain-like"/>
    <property type="match status" value="1"/>
</dbReference>
<evidence type="ECO:0000313" key="7">
    <source>
        <dbReference type="Proteomes" id="UP000327013"/>
    </source>
</evidence>
<dbReference type="PROSITE" id="PS51741">
    <property type="entry name" value="F_BAR"/>
    <property type="match status" value="1"/>
</dbReference>
<evidence type="ECO:0000259" key="3">
    <source>
        <dbReference type="PROSITE" id="PS50186"/>
    </source>
</evidence>
<dbReference type="PROSITE" id="PS50238">
    <property type="entry name" value="RHOGAP"/>
    <property type="match status" value="1"/>
</dbReference>
<dbReference type="InterPro" id="IPR008936">
    <property type="entry name" value="Rho_GTPase_activation_prot"/>
</dbReference>
<dbReference type="InterPro" id="IPR001060">
    <property type="entry name" value="FCH_dom"/>
</dbReference>
<dbReference type="GO" id="GO:0032153">
    <property type="term" value="C:cell division site"/>
    <property type="evidence" value="ECO:0007669"/>
    <property type="project" value="TreeGrafter"/>
</dbReference>